<sequence>MRFFRERINIKMDWKCWDIWKDLGRSSELKHEITLDKKGICIDGSYRILLISSLFYFRIPVSKWDERMKELKSAGYNGIDVYLPWNYHETAPGEWNFEENRDVELFLDMAQENELWVIARPGPYICSEWDGGAIPAWHTLKDFKIRQNDEAYIRELARWYEKILPVIGKHQWKDGGPVILLQIENELDYFLCEQPDGYVGRLAEIAVKSGIEVPMIVCCGQDDIEKSGGKAPGIKTAFNIYGVSDSRGLEERTFRLYEEMQVREQPLMVTETNREHSWLKRLLGCGAKMLSPYNQTAGTTMDYYNAMTNWGREDAPLALLTSDYDFHSMIGSDGTLRKEEYIQARLLAGFIYSMGEGLACGIPVRRYQDTERTNKTYLTGHAFRTVRGDFYQVSHLGTVGQVKEIRMGDVFFKRYMPPVYTALFPVDLKLSGNCRIEWTNCEVGWIRQEKEIRQAALYGYGVLQMKVRLQDKSVMVIKQIQEKKVGKLVLGGWEFLYGEPEQIARERIPGLDPWCLEETNRHQELRVEKVLAIPWRCENICREVPVMEMEKLGQYRGRGSYEFELDSMQKLQISGLTDIVTVFHEGRFWQCLFGDGREQIMTLPKGKWQFWTEIWGHCNFEDIRVESLRLGSLKGIRKICRILQEEDISENWEFGESRDAYRFLTDIDKYNIPRSPVVGFYRKQLCLCPDCKEFSLLFSRAECRIHVWINGCDAGLVRESNPCINITPWVGDGGECVIELEVCRHNYARPVGKITLSGGERLKRCTYRDITFTGMEEKPENKEGLRIRREGEWEEILPLYVSPEEELIIIPQIPKQGCADVKLFLEGKNILVTVVCSGHVAGRHILGCSHMPPMAGGAPGEVFLCREWLEKSPVVMKCQALSRDACLERISLSLNIAYDRLVGF</sequence>
<dbReference type="Gene3D" id="3.20.20.80">
    <property type="entry name" value="Glycosidases"/>
    <property type="match status" value="1"/>
</dbReference>
<dbReference type="PANTHER" id="PTHR23421">
    <property type="entry name" value="BETA-GALACTOSIDASE RELATED"/>
    <property type="match status" value="1"/>
</dbReference>
<dbReference type="Gene3D" id="2.60.120.260">
    <property type="entry name" value="Galactose-binding domain-like"/>
    <property type="match status" value="1"/>
</dbReference>
<accession>A0A3A9AJL0</accession>
<comment type="similarity">
    <text evidence="1 2">Belongs to the glycosyl hydrolase 35 family.</text>
</comment>
<evidence type="ECO:0000259" key="3">
    <source>
        <dbReference type="Pfam" id="PF01301"/>
    </source>
</evidence>
<dbReference type="GO" id="GO:0005975">
    <property type="term" value="P:carbohydrate metabolic process"/>
    <property type="evidence" value="ECO:0007669"/>
    <property type="project" value="InterPro"/>
</dbReference>
<organism evidence="4 5">
    <name type="scientific">Parablautia intestinalis</name>
    <dbReference type="NCBI Taxonomy" id="2320100"/>
    <lineage>
        <taxon>Bacteria</taxon>
        <taxon>Bacillati</taxon>
        <taxon>Bacillota</taxon>
        <taxon>Clostridia</taxon>
        <taxon>Lachnospirales</taxon>
        <taxon>Lachnospiraceae</taxon>
        <taxon>Parablautia</taxon>
    </lineage>
</organism>
<dbReference type="PRINTS" id="PR00742">
    <property type="entry name" value="GLHYDRLASE35"/>
</dbReference>
<dbReference type="InterPro" id="IPR001944">
    <property type="entry name" value="Glycoside_Hdrlase_35"/>
</dbReference>
<dbReference type="EMBL" id="RAYQ01000009">
    <property type="protein sequence ID" value="RKI91498.1"/>
    <property type="molecule type" value="Genomic_DNA"/>
</dbReference>
<comment type="caution">
    <text evidence="4">The sequence shown here is derived from an EMBL/GenBank/DDBJ whole genome shotgun (WGS) entry which is preliminary data.</text>
</comment>
<dbReference type="GO" id="GO:0004553">
    <property type="term" value="F:hydrolase activity, hydrolyzing O-glycosyl compounds"/>
    <property type="evidence" value="ECO:0007669"/>
    <property type="project" value="InterPro"/>
</dbReference>
<evidence type="ECO:0000313" key="4">
    <source>
        <dbReference type="EMBL" id="RKI91498.1"/>
    </source>
</evidence>
<gene>
    <name evidence="4" type="ORF">D7V94_09450</name>
</gene>
<feature type="domain" description="Glycoside hydrolase 35 catalytic" evidence="3">
    <location>
        <begin position="40"/>
        <end position="348"/>
    </location>
</feature>
<reference evidence="4 5" key="1">
    <citation type="submission" date="2018-09" db="EMBL/GenBank/DDBJ databases">
        <title>Murine metabolic-syndrome-specific gut microbial biobank.</title>
        <authorList>
            <person name="Liu C."/>
        </authorList>
    </citation>
    <scope>NUCLEOTIDE SEQUENCE [LARGE SCALE GENOMIC DNA]</scope>
    <source>
        <strain evidence="4 5">0.1xD8-82</strain>
    </source>
</reference>
<name>A0A3A9AJL0_9FIRM</name>
<evidence type="ECO:0000256" key="2">
    <source>
        <dbReference type="RuleBase" id="RU003679"/>
    </source>
</evidence>
<dbReference type="OrthoDB" id="9813184at2"/>
<keyword evidence="5" id="KW-1185">Reference proteome</keyword>
<dbReference type="Proteomes" id="UP000280696">
    <property type="component" value="Unassembled WGS sequence"/>
</dbReference>
<dbReference type="InterPro" id="IPR017853">
    <property type="entry name" value="GH"/>
</dbReference>
<evidence type="ECO:0000313" key="5">
    <source>
        <dbReference type="Proteomes" id="UP000280696"/>
    </source>
</evidence>
<proteinExistence type="inferred from homology"/>
<dbReference type="AlphaFoldDB" id="A0A3A9AJL0"/>
<dbReference type="SUPFAM" id="SSF51445">
    <property type="entry name" value="(Trans)glycosidases"/>
    <property type="match status" value="1"/>
</dbReference>
<evidence type="ECO:0000256" key="1">
    <source>
        <dbReference type="ARBA" id="ARBA00009809"/>
    </source>
</evidence>
<dbReference type="Pfam" id="PF01301">
    <property type="entry name" value="Glyco_hydro_35"/>
    <property type="match status" value="1"/>
</dbReference>
<protein>
    <recommendedName>
        <fullName evidence="3">Glycoside hydrolase 35 catalytic domain-containing protein</fullName>
    </recommendedName>
</protein>
<dbReference type="InterPro" id="IPR031330">
    <property type="entry name" value="Gly_Hdrlase_35_cat"/>
</dbReference>